<feature type="binding site" evidence="3">
    <location>
        <position position="137"/>
    </location>
    <ligand>
        <name>a divalent metal cation</name>
        <dbReference type="ChEBI" id="CHEBI:60240"/>
    </ligand>
</feature>
<dbReference type="EMBL" id="PQWM01000057">
    <property type="protein sequence ID" value="RDZ07116.1"/>
    <property type="molecule type" value="Genomic_DNA"/>
</dbReference>
<dbReference type="PANTHER" id="PTHR37302:SF3">
    <property type="entry name" value="DAMAGE-INDUCIBLE PROTEIN DINB"/>
    <property type="match status" value="1"/>
</dbReference>
<accession>A0A3D8WUV5</accession>
<organism evidence="4 5">
    <name type="scientific">Priestia megaterium</name>
    <name type="common">Bacillus megaterium</name>
    <dbReference type="NCBI Taxonomy" id="1404"/>
    <lineage>
        <taxon>Bacteria</taxon>
        <taxon>Bacillati</taxon>
        <taxon>Bacillota</taxon>
        <taxon>Bacilli</taxon>
        <taxon>Bacillales</taxon>
        <taxon>Bacillaceae</taxon>
        <taxon>Priestia</taxon>
    </lineage>
</organism>
<dbReference type="Pfam" id="PF05163">
    <property type="entry name" value="DinB"/>
    <property type="match status" value="1"/>
</dbReference>
<evidence type="ECO:0000256" key="1">
    <source>
        <dbReference type="ARBA" id="ARBA00008635"/>
    </source>
</evidence>
<dbReference type="Proteomes" id="UP000256519">
    <property type="component" value="Unassembled WGS sequence"/>
</dbReference>
<feature type="binding site" evidence="3">
    <location>
        <position position="133"/>
    </location>
    <ligand>
        <name>a divalent metal cation</name>
        <dbReference type="ChEBI" id="CHEBI:60240"/>
    </ligand>
</feature>
<reference evidence="4 5" key="1">
    <citation type="journal article" date="2018" name="Appl. Environ. Microbiol.">
        <title>Antimicrobial susceptibility testing and tentative epidemiological cut-off values of five Bacillus species relevant for use as animal feed additives or for plant protection.</title>
        <authorList>
            <person name="Agerso Y."/>
            <person name="Stuer-Lauridsen B."/>
            <person name="Bjerre K."/>
            <person name="Jensen M.G."/>
            <person name="Johansen E."/>
            <person name="Bennedsen M."/>
            <person name="Brockmann E."/>
            <person name="Nielsen B."/>
        </authorList>
    </citation>
    <scope>NUCLEOTIDE SEQUENCE [LARGE SCALE GENOMIC DNA]</scope>
    <source>
        <strain evidence="4 5">CHCC20162</strain>
    </source>
</reference>
<dbReference type="InterPro" id="IPR007837">
    <property type="entry name" value="DinB"/>
</dbReference>
<keyword evidence="2 3" id="KW-0479">Metal-binding</keyword>
<gene>
    <name evidence="4" type="ORF">C3744_28100</name>
</gene>
<sequence>MEKQEYEWVKQTRQILLAQCKELIEDDFTKELGFGSQSVRDSLIHVAGCYHAWLGSFVLLQTKSPLLTKEVIGNMQISDIQLYFEQADTYVDAVFEQFSDNFDDIIEGELVWRPEVNIIRKTPRQLLMHTITHEFHHKGQIVAMLRLLGYIPKHTDIIGLPDEKELGSVASSKE</sequence>
<dbReference type="RefSeq" id="WP_116078566.1">
    <property type="nucleotide sequence ID" value="NZ_CP187632.1"/>
</dbReference>
<dbReference type="InterPro" id="IPR034660">
    <property type="entry name" value="DinB/YfiT-like"/>
</dbReference>
<evidence type="ECO:0000313" key="5">
    <source>
        <dbReference type="Proteomes" id="UP000256519"/>
    </source>
</evidence>
<feature type="binding site" evidence="3">
    <location>
        <position position="45"/>
    </location>
    <ligand>
        <name>a divalent metal cation</name>
        <dbReference type="ChEBI" id="CHEBI:60240"/>
    </ligand>
</feature>
<dbReference type="PANTHER" id="PTHR37302">
    <property type="entry name" value="SLR1116 PROTEIN"/>
    <property type="match status" value="1"/>
</dbReference>
<evidence type="ECO:0000256" key="3">
    <source>
        <dbReference type="PIRSR" id="PIRSR607837-1"/>
    </source>
</evidence>
<comment type="caution">
    <text evidence="4">The sequence shown here is derived from an EMBL/GenBank/DDBJ whole genome shotgun (WGS) entry which is preliminary data.</text>
</comment>
<proteinExistence type="inferred from homology"/>
<protein>
    <submittedName>
        <fullName evidence="4">Damage-inducible protein DinB</fullName>
    </submittedName>
</protein>
<dbReference type="SUPFAM" id="SSF109854">
    <property type="entry name" value="DinB/YfiT-like putative metalloenzymes"/>
    <property type="match status" value="1"/>
</dbReference>
<name>A0A3D8WUV5_PRIMG</name>
<dbReference type="AlphaFoldDB" id="A0A3D8WUV5"/>
<comment type="similarity">
    <text evidence="1">Belongs to the DinB family.</text>
</comment>
<dbReference type="Gene3D" id="1.20.120.450">
    <property type="entry name" value="dinb family like domain"/>
    <property type="match status" value="1"/>
</dbReference>
<evidence type="ECO:0000256" key="2">
    <source>
        <dbReference type="ARBA" id="ARBA00022723"/>
    </source>
</evidence>
<evidence type="ECO:0000313" key="4">
    <source>
        <dbReference type="EMBL" id="RDZ07116.1"/>
    </source>
</evidence>
<dbReference type="GO" id="GO:0046872">
    <property type="term" value="F:metal ion binding"/>
    <property type="evidence" value="ECO:0007669"/>
    <property type="project" value="UniProtKB-KW"/>
</dbReference>